<keyword evidence="9" id="KW-0573">Peptidoglycan synthesis</keyword>
<evidence type="ECO:0000256" key="10">
    <source>
        <dbReference type="ARBA" id="ARBA00022989"/>
    </source>
</evidence>
<dbReference type="GO" id="GO:0071555">
    <property type="term" value="P:cell wall organization"/>
    <property type="evidence" value="ECO:0007669"/>
    <property type="project" value="UniProtKB-KW"/>
</dbReference>
<feature type="transmembrane region" description="Helical" evidence="17">
    <location>
        <begin position="12"/>
        <end position="32"/>
    </location>
</feature>
<evidence type="ECO:0000256" key="14">
    <source>
        <dbReference type="ARBA" id="ARBA00032707"/>
    </source>
</evidence>
<evidence type="ECO:0000256" key="1">
    <source>
        <dbReference type="ARBA" id="ARBA00004651"/>
    </source>
</evidence>
<evidence type="ECO:0000256" key="11">
    <source>
        <dbReference type="ARBA" id="ARBA00023136"/>
    </source>
</evidence>
<comment type="caution">
    <text evidence="18">The sequence shown here is derived from an EMBL/GenBank/DDBJ whole genome shotgun (WGS) entry which is preliminary data.</text>
</comment>
<evidence type="ECO:0000313" key="19">
    <source>
        <dbReference type="Proteomes" id="UP000824111"/>
    </source>
</evidence>
<evidence type="ECO:0000256" key="17">
    <source>
        <dbReference type="SAM" id="Phobius"/>
    </source>
</evidence>
<keyword evidence="8" id="KW-0133">Cell shape</keyword>
<reference evidence="18" key="1">
    <citation type="submission" date="2020-10" db="EMBL/GenBank/DDBJ databases">
        <authorList>
            <person name="Gilroy R."/>
        </authorList>
    </citation>
    <scope>NUCLEOTIDE SEQUENCE</scope>
    <source>
        <strain evidence="18">ChiSjej4B22-9803</strain>
    </source>
</reference>
<keyword evidence="6 17" id="KW-0812">Transmembrane</keyword>
<evidence type="ECO:0000256" key="9">
    <source>
        <dbReference type="ARBA" id="ARBA00022984"/>
    </source>
</evidence>
<proteinExistence type="inferred from homology"/>
<keyword evidence="12" id="KW-0046">Antibiotic resistance</keyword>
<evidence type="ECO:0000256" key="16">
    <source>
        <dbReference type="ARBA" id="ARBA00047594"/>
    </source>
</evidence>
<dbReference type="GO" id="GO:0009252">
    <property type="term" value="P:peptidoglycan biosynthetic process"/>
    <property type="evidence" value="ECO:0007669"/>
    <property type="project" value="UniProtKB-KW"/>
</dbReference>
<dbReference type="InterPro" id="IPR003824">
    <property type="entry name" value="UppP"/>
</dbReference>
<comment type="similarity">
    <text evidence="2">Belongs to the UppP family.</text>
</comment>
<accession>A0A9D1LV99</accession>
<evidence type="ECO:0000256" key="13">
    <source>
        <dbReference type="ARBA" id="ARBA00023316"/>
    </source>
</evidence>
<dbReference type="EMBL" id="DVND01000124">
    <property type="protein sequence ID" value="HIU48642.1"/>
    <property type="molecule type" value="Genomic_DNA"/>
</dbReference>
<protein>
    <recommendedName>
        <fullName evidence="4">Undecaprenyl-diphosphatase</fullName>
        <ecNumber evidence="3">3.6.1.27</ecNumber>
    </recommendedName>
    <alternativeName>
        <fullName evidence="15">Bacitracin resistance protein</fullName>
    </alternativeName>
    <alternativeName>
        <fullName evidence="14">Undecaprenyl pyrophosphate phosphatase</fullName>
    </alternativeName>
</protein>
<dbReference type="Proteomes" id="UP000824111">
    <property type="component" value="Unassembled WGS sequence"/>
</dbReference>
<comment type="catalytic activity">
    <reaction evidence="16">
        <text>di-trans,octa-cis-undecaprenyl diphosphate + H2O = di-trans,octa-cis-undecaprenyl phosphate + phosphate + H(+)</text>
        <dbReference type="Rhea" id="RHEA:28094"/>
        <dbReference type="ChEBI" id="CHEBI:15377"/>
        <dbReference type="ChEBI" id="CHEBI:15378"/>
        <dbReference type="ChEBI" id="CHEBI:43474"/>
        <dbReference type="ChEBI" id="CHEBI:58405"/>
        <dbReference type="ChEBI" id="CHEBI:60392"/>
        <dbReference type="EC" id="3.6.1.27"/>
    </reaction>
</comment>
<dbReference type="Pfam" id="PF02673">
    <property type="entry name" value="BacA"/>
    <property type="match status" value="1"/>
</dbReference>
<dbReference type="GO" id="GO:0005886">
    <property type="term" value="C:plasma membrane"/>
    <property type="evidence" value="ECO:0007669"/>
    <property type="project" value="UniProtKB-SubCell"/>
</dbReference>
<reference evidence="18" key="2">
    <citation type="journal article" date="2021" name="PeerJ">
        <title>Extensive microbial diversity within the chicken gut microbiome revealed by metagenomics and culture.</title>
        <authorList>
            <person name="Gilroy R."/>
            <person name="Ravi A."/>
            <person name="Getino M."/>
            <person name="Pursley I."/>
            <person name="Horton D.L."/>
            <person name="Alikhan N.F."/>
            <person name="Baker D."/>
            <person name="Gharbi K."/>
            <person name="Hall N."/>
            <person name="Watson M."/>
            <person name="Adriaenssens E.M."/>
            <person name="Foster-Nyarko E."/>
            <person name="Jarju S."/>
            <person name="Secka A."/>
            <person name="Antonio M."/>
            <person name="Oren A."/>
            <person name="Chaudhuri R.R."/>
            <person name="La Ragione R."/>
            <person name="Hildebrand F."/>
            <person name="Pallen M.J."/>
        </authorList>
    </citation>
    <scope>NUCLEOTIDE SEQUENCE</scope>
    <source>
        <strain evidence="18">ChiSjej4B22-9803</strain>
    </source>
</reference>
<evidence type="ECO:0000256" key="15">
    <source>
        <dbReference type="ARBA" id="ARBA00032932"/>
    </source>
</evidence>
<dbReference type="GO" id="GO:0046677">
    <property type="term" value="P:response to antibiotic"/>
    <property type="evidence" value="ECO:0007669"/>
    <property type="project" value="UniProtKB-KW"/>
</dbReference>
<dbReference type="GO" id="GO:0050380">
    <property type="term" value="F:undecaprenyl-diphosphatase activity"/>
    <property type="evidence" value="ECO:0007669"/>
    <property type="project" value="UniProtKB-EC"/>
</dbReference>
<dbReference type="AlphaFoldDB" id="A0A9D1LV99"/>
<keyword evidence="11 17" id="KW-0472">Membrane</keyword>
<evidence type="ECO:0000256" key="6">
    <source>
        <dbReference type="ARBA" id="ARBA00022692"/>
    </source>
</evidence>
<organism evidence="18 19">
    <name type="scientific">Candidatus Avimonoglobus intestinipullorum</name>
    <dbReference type="NCBI Taxonomy" id="2840699"/>
    <lineage>
        <taxon>Bacteria</taxon>
        <taxon>Bacillati</taxon>
        <taxon>Bacillota</taxon>
        <taxon>Clostridia</taxon>
        <taxon>Eubacteriales</taxon>
        <taxon>Candidatus Avimonoglobus</taxon>
    </lineage>
</organism>
<name>A0A9D1LV99_9FIRM</name>
<evidence type="ECO:0000256" key="8">
    <source>
        <dbReference type="ARBA" id="ARBA00022960"/>
    </source>
</evidence>
<evidence type="ECO:0000256" key="12">
    <source>
        <dbReference type="ARBA" id="ARBA00023251"/>
    </source>
</evidence>
<keyword evidence="5" id="KW-1003">Cell membrane</keyword>
<evidence type="ECO:0000256" key="3">
    <source>
        <dbReference type="ARBA" id="ARBA00012374"/>
    </source>
</evidence>
<feature type="non-terminal residue" evidence="18">
    <location>
        <position position="1"/>
    </location>
</feature>
<keyword evidence="7" id="KW-0378">Hydrolase</keyword>
<evidence type="ECO:0000256" key="7">
    <source>
        <dbReference type="ARBA" id="ARBA00022801"/>
    </source>
</evidence>
<sequence length="65" mass="7069">YGFGFTGAELGILLVGMAVAYIVSVVVIKFLMGYIRRHDFKAFGYYRIVLGIAVLAYFLITGAAA</sequence>
<evidence type="ECO:0000256" key="2">
    <source>
        <dbReference type="ARBA" id="ARBA00010621"/>
    </source>
</evidence>
<evidence type="ECO:0000313" key="18">
    <source>
        <dbReference type="EMBL" id="HIU48642.1"/>
    </source>
</evidence>
<evidence type="ECO:0000256" key="4">
    <source>
        <dbReference type="ARBA" id="ARBA00021581"/>
    </source>
</evidence>
<dbReference type="EC" id="3.6.1.27" evidence="3"/>
<gene>
    <name evidence="18" type="ORF">IAB04_04710</name>
</gene>
<feature type="transmembrane region" description="Helical" evidence="17">
    <location>
        <begin position="44"/>
        <end position="64"/>
    </location>
</feature>
<evidence type="ECO:0000256" key="5">
    <source>
        <dbReference type="ARBA" id="ARBA00022475"/>
    </source>
</evidence>
<keyword evidence="10 17" id="KW-1133">Transmembrane helix</keyword>
<keyword evidence="13" id="KW-0961">Cell wall biogenesis/degradation</keyword>
<comment type="subcellular location">
    <subcellularLocation>
        <location evidence="1">Cell membrane</location>
        <topology evidence="1">Multi-pass membrane protein</topology>
    </subcellularLocation>
</comment>
<dbReference type="GO" id="GO:0008360">
    <property type="term" value="P:regulation of cell shape"/>
    <property type="evidence" value="ECO:0007669"/>
    <property type="project" value="UniProtKB-KW"/>
</dbReference>